<evidence type="ECO:0000313" key="3">
    <source>
        <dbReference type="Proteomes" id="UP001179501"/>
    </source>
</evidence>
<dbReference type="SUPFAM" id="SSF47413">
    <property type="entry name" value="lambda repressor-like DNA-binding domains"/>
    <property type="match status" value="1"/>
</dbReference>
<dbReference type="InterPro" id="IPR010982">
    <property type="entry name" value="Lambda_DNA-bd_dom_sf"/>
</dbReference>
<dbReference type="Proteomes" id="UP001179501">
    <property type="component" value="Chromosome"/>
</dbReference>
<organism evidence="2 3">
    <name type="scientific">Porphyromonas gingivalis</name>
    <name type="common">Bacteroides gingivalis</name>
    <dbReference type="NCBI Taxonomy" id="837"/>
    <lineage>
        <taxon>Bacteria</taxon>
        <taxon>Pseudomonadati</taxon>
        <taxon>Bacteroidota</taxon>
        <taxon>Bacteroidia</taxon>
        <taxon>Bacteroidales</taxon>
        <taxon>Porphyromonadaceae</taxon>
        <taxon>Porphyromonas</taxon>
    </lineage>
</organism>
<feature type="domain" description="HTH cro/C1-type" evidence="1">
    <location>
        <begin position="15"/>
        <end position="69"/>
    </location>
</feature>
<name>A0AAF0BDQ1_PORGN</name>
<evidence type="ECO:0000313" key="2">
    <source>
        <dbReference type="EMBL" id="WCG02585.1"/>
    </source>
</evidence>
<dbReference type="InterPro" id="IPR001387">
    <property type="entry name" value="Cro/C1-type_HTH"/>
</dbReference>
<dbReference type="Pfam" id="PF01381">
    <property type="entry name" value="HTH_3"/>
    <property type="match status" value="1"/>
</dbReference>
<dbReference type="EMBL" id="CP116614">
    <property type="protein sequence ID" value="WCG02585.1"/>
    <property type="molecule type" value="Genomic_DNA"/>
</dbReference>
<sequence length="78" mass="9218">MGNKDNIEEKLGKLIEERRTQLKLSKLHIQRETGIHYSYYTKLVKGQRSMSVNMLQRICKVLGLEIKLEPQKEEEELC</sequence>
<reference evidence="2" key="1">
    <citation type="submission" date="2023-01" db="EMBL/GenBank/DDBJ databases">
        <title>Phages are important unrecognized players in the ecology of the oral pathogen Porphyromonas gingivalis.</title>
        <authorList>
            <person name="Matrishin C.B."/>
            <person name="Kauffman K.M."/>
        </authorList>
    </citation>
    <scope>NUCLEOTIDE SEQUENCE</scope>
    <source>
        <strain evidence="2">ATCC 49417</strain>
    </source>
</reference>
<evidence type="ECO:0000259" key="1">
    <source>
        <dbReference type="PROSITE" id="PS50943"/>
    </source>
</evidence>
<proteinExistence type="predicted"/>
<protein>
    <submittedName>
        <fullName evidence="2">Helix-turn-helix transcriptional regulator</fullName>
    </submittedName>
</protein>
<accession>A0AAF0BDQ1</accession>
<dbReference type="RefSeq" id="WP_077083590.1">
    <property type="nucleotide sequence ID" value="NZ_CP116614.1"/>
</dbReference>
<gene>
    <name evidence="2" type="ORF">NY151_07950</name>
</gene>
<dbReference type="GO" id="GO:0003677">
    <property type="term" value="F:DNA binding"/>
    <property type="evidence" value="ECO:0007669"/>
    <property type="project" value="InterPro"/>
</dbReference>
<dbReference type="PROSITE" id="PS50943">
    <property type="entry name" value="HTH_CROC1"/>
    <property type="match status" value="1"/>
</dbReference>
<dbReference type="CDD" id="cd00093">
    <property type="entry name" value="HTH_XRE"/>
    <property type="match status" value="1"/>
</dbReference>
<dbReference type="Gene3D" id="1.10.260.40">
    <property type="entry name" value="lambda repressor-like DNA-binding domains"/>
    <property type="match status" value="1"/>
</dbReference>
<dbReference type="SMART" id="SM00530">
    <property type="entry name" value="HTH_XRE"/>
    <property type="match status" value="1"/>
</dbReference>
<dbReference type="AlphaFoldDB" id="A0AAF0BDQ1"/>